<reference evidence="1" key="1">
    <citation type="submission" date="2021-05" db="EMBL/GenBank/DDBJ databases">
        <title>Diversity, taxonomy and evolution of archaeal viruses of the class Caudoviricetes.</title>
        <authorList>
            <person name="Liu Y."/>
            <person name="Demina T.A."/>
            <person name="Roux S."/>
            <person name="Aiewsakun P."/>
            <person name="Kazlauskas D."/>
            <person name="Simmonds P."/>
            <person name="Prangishvili D."/>
            <person name="Oksanen H.M."/>
            <person name="Krupovic M."/>
        </authorList>
    </citation>
    <scope>NUCLEOTIDE SEQUENCE</scope>
    <source>
        <strain evidence="1">HRTV-28/28</strain>
    </source>
</reference>
<protein>
    <submittedName>
        <fullName evidence="1">Uncharacterized protein</fullName>
    </submittedName>
</protein>
<keyword evidence="2" id="KW-1185">Reference proteome</keyword>
<evidence type="ECO:0000313" key="1">
    <source>
        <dbReference type="EMBL" id="UBF23464.1"/>
    </source>
</evidence>
<accession>A0AAE8Y0V7</accession>
<organism evidence="1 2">
    <name type="scientific">Halorubrum tailed virus 28</name>
    <dbReference type="NCBI Taxonomy" id="2878009"/>
    <lineage>
        <taxon>Viruses</taxon>
        <taxon>Duplodnaviria</taxon>
        <taxon>Heunggongvirae</taxon>
        <taxon>Uroviricota</taxon>
        <taxon>Caudoviricetes</taxon>
        <taxon>Suolaviridae</taxon>
        <taxon>Pormufvirus</taxon>
        <taxon>Pormufvirus salinum</taxon>
        <taxon>Pormufvirus HRTV28</taxon>
    </lineage>
</organism>
<sequence>MTEYVPARKVRRLVKRAESDGDVFPDDTPAQRLGYKFADDLRECLDEHAVTEAEVCDGE</sequence>
<dbReference type="EMBL" id="MZ334528">
    <property type="protein sequence ID" value="UBF23464.1"/>
    <property type="molecule type" value="Genomic_DNA"/>
</dbReference>
<dbReference type="Proteomes" id="UP000827176">
    <property type="component" value="Segment"/>
</dbReference>
<name>A0AAE8Y0V7_9CAUD</name>
<evidence type="ECO:0000313" key="2">
    <source>
        <dbReference type="Proteomes" id="UP000827176"/>
    </source>
</evidence>
<gene>
    <name evidence="1" type="ORF">HRTV-28_gp26</name>
</gene>
<proteinExistence type="predicted"/>